<comment type="caution">
    <text evidence="2">The sequence shown here is derived from an EMBL/GenBank/DDBJ whole genome shotgun (WGS) entry which is preliminary data.</text>
</comment>
<proteinExistence type="predicted"/>
<evidence type="ECO:0000313" key="3">
    <source>
        <dbReference type="Proteomes" id="UP001417504"/>
    </source>
</evidence>
<sequence length="212" mass="23795">MYTKSERDTSVLHTVVDGINVVSKPLIRKLFDIPKGKVKCYGDAQLSKVPGFDHKAAVKLMCRGNTPKKPKKPKVGDLVLEARLIHHQVIHVICPRLFDDAGLKSSPMSEYVKVEKNLKDVIRELSMLIERRVKESLPLGDTSFEEENDNKTPKKTINKMKDSSDKEEDSNDEGHEDTSEEDSEEDSKNDSEVDSEDGDENSSDGQPEQSPN</sequence>
<accession>A0AAP0F1P7</accession>
<keyword evidence="3" id="KW-1185">Reference proteome</keyword>
<feature type="compositionally biased region" description="Acidic residues" evidence="1">
    <location>
        <begin position="192"/>
        <end position="202"/>
    </location>
</feature>
<feature type="region of interest" description="Disordered" evidence="1">
    <location>
        <begin position="140"/>
        <end position="212"/>
    </location>
</feature>
<protein>
    <submittedName>
        <fullName evidence="2">Uncharacterized protein</fullName>
    </submittedName>
</protein>
<organism evidence="2 3">
    <name type="scientific">Stephania japonica</name>
    <dbReference type="NCBI Taxonomy" id="461633"/>
    <lineage>
        <taxon>Eukaryota</taxon>
        <taxon>Viridiplantae</taxon>
        <taxon>Streptophyta</taxon>
        <taxon>Embryophyta</taxon>
        <taxon>Tracheophyta</taxon>
        <taxon>Spermatophyta</taxon>
        <taxon>Magnoliopsida</taxon>
        <taxon>Ranunculales</taxon>
        <taxon>Menispermaceae</taxon>
        <taxon>Menispermoideae</taxon>
        <taxon>Cissampelideae</taxon>
        <taxon>Stephania</taxon>
    </lineage>
</organism>
<reference evidence="2 3" key="1">
    <citation type="submission" date="2024-01" db="EMBL/GenBank/DDBJ databases">
        <title>Genome assemblies of Stephania.</title>
        <authorList>
            <person name="Yang L."/>
        </authorList>
    </citation>
    <scope>NUCLEOTIDE SEQUENCE [LARGE SCALE GENOMIC DNA]</scope>
    <source>
        <strain evidence="2">QJT</strain>
        <tissue evidence="2">Leaf</tissue>
    </source>
</reference>
<evidence type="ECO:0000256" key="1">
    <source>
        <dbReference type="SAM" id="MobiDB-lite"/>
    </source>
</evidence>
<gene>
    <name evidence="2" type="ORF">Sjap_020240</name>
</gene>
<dbReference type="Proteomes" id="UP001417504">
    <property type="component" value="Unassembled WGS sequence"/>
</dbReference>
<name>A0AAP0F1P7_9MAGN</name>
<dbReference type="EMBL" id="JBBNAE010000008">
    <property type="protein sequence ID" value="KAK9102986.1"/>
    <property type="molecule type" value="Genomic_DNA"/>
</dbReference>
<dbReference type="AlphaFoldDB" id="A0AAP0F1P7"/>
<evidence type="ECO:0000313" key="2">
    <source>
        <dbReference type="EMBL" id="KAK9102986.1"/>
    </source>
</evidence>